<protein>
    <submittedName>
        <fullName evidence="2">LysR family transcriptional regulator</fullName>
    </submittedName>
</protein>
<sequence length="153" mass="15312">MSPSERLAALGLTLPDVPAAAGAYVPAVQHGDLVITTGQLPFVDGTLPLTGLVGVDVTATQATALTRQAALNAVAAAAALLGDIDRIARVLSVTGHIACGPDFTGHSAVLDGASTLIVDIFGDTGRHVRTNVGTARLPLNSPVEVSIVATTTA</sequence>
<evidence type="ECO:0000313" key="2">
    <source>
        <dbReference type="EMBL" id="GIH25250.1"/>
    </source>
</evidence>
<dbReference type="Proteomes" id="UP000640052">
    <property type="component" value="Unassembled WGS sequence"/>
</dbReference>
<evidence type="ECO:0000313" key="3">
    <source>
        <dbReference type="Proteomes" id="UP000640052"/>
    </source>
</evidence>
<comment type="caution">
    <text evidence="2">The sequence shown here is derived from an EMBL/GenBank/DDBJ whole genome shotgun (WGS) entry which is preliminary data.</text>
</comment>
<dbReference type="InterPro" id="IPR035959">
    <property type="entry name" value="RutC-like_sf"/>
</dbReference>
<keyword evidence="3" id="KW-1185">Reference proteome</keyword>
<dbReference type="RefSeq" id="WP_204041978.1">
    <property type="nucleotide sequence ID" value="NZ_BOOA01000026.1"/>
</dbReference>
<gene>
    <name evidence="2" type="ORF">Aph01nite_35600</name>
</gene>
<dbReference type="Pfam" id="PF14588">
    <property type="entry name" value="YjgF_endoribonc"/>
    <property type="match status" value="1"/>
</dbReference>
<dbReference type="PANTHER" id="PTHR43760">
    <property type="entry name" value="ENDORIBONUCLEASE-RELATED"/>
    <property type="match status" value="1"/>
</dbReference>
<dbReference type="CDD" id="cd02199">
    <property type="entry name" value="YjgF_YER057c_UK114_like_1"/>
    <property type="match status" value="1"/>
</dbReference>
<evidence type="ECO:0000259" key="1">
    <source>
        <dbReference type="Pfam" id="PF14588"/>
    </source>
</evidence>
<accession>A0A919UR71</accession>
<dbReference type="PANTHER" id="PTHR43760:SF1">
    <property type="entry name" value="ENDORIBONUCLEASE L-PSP_CHORISMATE MUTASE-LIKE DOMAIN-CONTAINING PROTEIN"/>
    <property type="match status" value="1"/>
</dbReference>
<dbReference type="Gene3D" id="3.30.1330.40">
    <property type="entry name" value="RutC-like"/>
    <property type="match status" value="1"/>
</dbReference>
<reference evidence="2" key="1">
    <citation type="submission" date="2021-01" db="EMBL/GenBank/DDBJ databases">
        <title>Whole genome shotgun sequence of Acrocarpospora phusangensis NBRC 108782.</title>
        <authorList>
            <person name="Komaki H."/>
            <person name="Tamura T."/>
        </authorList>
    </citation>
    <scope>NUCLEOTIDE SEQUENCE</scope>
    <source>
        <strain evidence="2">NBRC 108782</strain>
    </source>
</reference>
<name>A0A919UR71_9ACTN</name>
<organism evidence="2 3">
    <name type="scientific">Acrocarpospora phusangensis</name>
    <dbReference type="NCBI Taxonomy" id="1070424"/>
    <lineage>
        <taxon>Bacteria</taxon>
        <taxon>Bacillati</taxon>
        <taxon>Actinomycetota</taxon>
        <taxon>Actinomycetes</taxon>
        <taxon>Streptosporangiales</taxon>
        <taxon>Streptosporangiaceae</taxon>
        <taxon>Acrocarpospora</taxon>
    </lineage>
</organism>
<proteinExistence type="predicted"/>
<dbReference type="InterPro" id="IPR013813">
    <property type="entry name" value="Endoribo_LPSP/chorism_mut-like"/>
</dbReference>
<dbReference type="AlphaFoldDB" id="A0A919UR71"/>
<dbReference type="SUPFAM" id="SSF55298">
    <property type="entry name" value="YjgF-like"/>
    <property type="match status" value="1"/>
</dbReference>
<feature type="domain" description="Endoribonuclease L-PSP/chorismate mutase-like" evidence="1">
    <location>
        <begin position="5"/>
        <end position="148"/>
    </location>
</feature>
<dbReference type="EMBL" id="BOOA01000026">
    <property type="protein sequence ID" value="GIH25250.1"/>
    <property type="molecule type" value="Genomic_DNA"/>
</dbReference>